<evidence type="ECO:0000256" key="12">
    <source>
        <dbReference type="ARBA" id="ARBA00022842"/>
    </source>
</evidence>
<dbReference type="EMBL" id="JBHTKA010000007">
    <property type="protein sequence ID" value="MFD1001088.1"/>
    <property type="molecule type" value="Genomic_DNA"/>
</dbReference>
<dbReference type="EC" id="2.7.9.2" evidence="5 15"/>
<comment type="catalytic activity">
    <reaction evidence="14 15">
        <text>pyruvate + ATP + H2O = phosphoenolpyruvate + AMP + phosphate + 2 H(+)</text>
        <dbReference type="Rhea" id="RHEA:11364"/>
        <dbReference type="ChEBI" id="CHEBI:15361"/>
        <dbReference type="ChEBI" id="CHEBI:15377"/>
        <dbReference type="ChEBI" id="CHEBI:15378"/>
        <dbReference type="ChEBI" id="CHEBI:30616"/>
        <dbReference type="ChEBI" id="CHEBI:43474"/>
        <dbReference type="ChEBI" id="CHEBI:58702"/>
        <dbReference type="ChEBI" id="CHEBI:456215"/>
        <dbReference type="EC" id="2.7.9.2"/>
    </reaction>
</comment>
<dbReference type="PANTHER" id="PTHR43030">
    <property type="entry name" value="PHOSPHOENOLPYRUVATE SYNTHASE"/>
    <property type="match status" value="1"/>
</dbReference>
<evidence type="ECO:0000256" key="8">
    <source>
        <dbReference type="ARBA" id="ARBA00022723"/>
    </source>
</evidence>
<reference evidence="20" key="1">
    <citation type="journal article" date="2019" name="Int. J. Syst. Evol. Microbiol.">
        <title>The Global Catalogue of Microorganisms (GCM) 10K type strain sequencing project: providing services to taxonomists for standard genome sequencing and annotation.</title>
        <authorList>
            <consortium name="The Broad Institute Genomics Platform"/>
            <consortium name="The Broad Institute Genome Sequencing Center for Infectious Disease"/>
            <person name="Wu L."/>
            <person name="Ma J."/>
        </authorList>
    </citation>
    <scope>NUCLEOTIDE SEQUENCE [LARGE SCALE GENOMIC DNA]</scope>
    <source>
        <strain evidence="20">CCUG 58938</strain>
    </source>
</reference>
<proteinExistence type="inferred from homology"/>
<gene>
    <name evidence="19" type="primary">ppsA</name>
    <name evidence="19" type="ORF">ACFQ21_17305</name>
</gene>
<dbReference type="InterPro" id="IPR006319">
    <property type="entry name" value="PEP_synth"/>
</dbReference>
<dbReference type="PROSITE" id="PS00742">
    <property type="entry name" value="PEP_ENZYMES_2"/>
    <property type="match status" value="1"/>
</dbReference>
<dbReference type="SUPFAM" id="SSF51621">
    <property type="entry name" value="Phosphoenolpyruvate/pyruvate domain"/>
    <property type="match status" value="1"/>
</dbReference>
<evidence type="ECO:0000256" key="1">
    <source>
        <dbReference type="ARBA" id="ARBA00001946"/>
    </source>
</evidence>
<feature type="domain" description="PEP-utilising enzyme mobile" evidence="16">
    <location>
        <begin position="381"/>
        <end position="451"/>
    </location>
</feature>
<evidence type="ECO:0000259" key="17">
    <source>
        <dbReference type="Pfam" id="PF01326"/>
    </source>
</evidence>
<dbReference type="NCBIfam" id="NF005057">
    <property type="entry name" value="PRK06464.1"/>
    <property type="match status" value="1"/>
</dbReference>
<evidence type="ECO:0000256" key="4">
    <source>
        <dbReference type="ARBA" id="ARBA00007837"/>
    </source>
</evidence>
<dbReference type="SUPFAM" id="SSF52009">
    <property type="entry name" value="Phosphohistidine domain"/>
    <property type="match status" value="1"/>
</dbReference>
<dbReference type="InterPro" id="IPR018274">
    <property type="entry name" value="PEP_util_AS"/>
</dbReference>
<dbReference type="PIRSF" id="PIRSF000854">
    <property type="entry name" value="PEP_synthase"/>
    <property type="match status" value="1"/>
</dbReference>
<dbReference type="SUPFAM" id="SSF56059">
    <property type="entry name" value="Glutathione synthetase ATP-binding domain-like"/>
    <property type="match status" value="1"/>
</dbReference>
<keyword evidence="12 15" id="KW-0460">Magnesium</keyword>
<protein>
    <recommendedName>
        <fullName evidence="6 15">Phosphoenolpyruvate synthase</fullName>
        <shortName evidence="15">PEP synthase</shortName>
        <ecNumber evidence="5 15">2.7.9.2</ecNumber>
    </recommendedName>
    <alternativeName>
        <fullName evidence="13 15">Pyruvate, water dikinase</fullName>
    </alternativeName>
</protein>
<evidence type="ECO:0000256" key="3">
    <source>
        <dbReference type="ARBA" id="ARBA00004742"/>
    </source>
</evidence>
<dbReference type="PANTHER" id="PTHR43030:SF1">
    <property type="entry name" value="PHOSPHOENOLPYRUVATE SYNTHASE"/>
    <property type="match status" value="1"/>
</dbReference>
<dbReference type="InterPro" id="IPR013815">
    <property type="entry name" value="ATP_grasp_subdomain_1"/>
</dbReference>
<keyword evidence="8 15" id="KW-0479">Metal-binding</keyword>
<accession>A0ABW3K543</accession>
<dbReference type="NCBIfam" id="TIGR01418">
    <property type="entry name" value="PEP_synth"/>
    <property type="match status" value="1"/>
</dbReference>
<dbReference type="InterPro" id="IPR008279">
    <property type="entry name" value="PEP-util_enz_mobile_dom"/>
</dbReference>
<evidence type="ECO:0000256" key="14">
    <source>
        <dbReference type="ARBA" id="ARBA00047700"/>
    </source>
</evidence>
<evidence type="ECO:0000256" key="10">
    <source>
        <dbReference type="ARBA" id="ARBA00022777"/>
    </source>
</evidence>
<evidence type="ECO:0000259" key="18">
    <source>
        <dbReference type="Pfam" id="PF02896"/>
    </source>
</evidence>
<dbReference type="GO" id="GO:0008986">
    <property type="term" value="F:pyruvate, water dikinase activity"/>
    <property type="evidence" value="ECO:0007669"/>
    <property type="project" value="UniProtKB-EC"/>
</dbReference>
<evidence type="ECO:0000256" key="6">
    <source>
        <dbReference type="ARBA" id="ARBA00021623"/>
    </source>
</evidence>
<evidence type="ECO:0000313" key="19">
    <source>
        <dbReference type="EMBL" id="MFD1001088.1"/>
    </source>
</evidence>
<dbReference type="Gene3D" id="3.50.30.10">
    <property type="entry name" value="Phosphohistidine domain"/>
    <property type="match status" value="1"/>
</dbReference>
<comment type="caution">
    <text evidence="19">The sequence shown here is derived from an EMBL/GenBank/DDBJ whole genome shotgun (WGS) entry which is preliminary data.</text>
</comment>
<evidence type="ECO:0000259" key="16">
    <source>
        <dbReference type="Pfam" id="PF00391"/>
    </source>
</evidence>
<dbReference type="Gene3D" id="3.30.470.20">
    <property type="entry name" value="ATP-grasp fold, B domain"/>
    <property type="match status" value="1"/>
</dbReference>
<evidence type="ECO:0000256" key="13">
    <source>
        <dbReference type="ARBA" id="ARBA00033470"/>
    </source>
</evidence>
<dbReference type="Gene3D" id="3.20.20.60">
    <property type="entry name" value="Phosphoenolpyruvate-binding domains"/>
    <property type="match status" value="1"/>
</dbReference>
<keyword evidence="10 15" id="KW-0418">Kinase</keyword>
<dbReference type="PROSITE" id="PS00370">
    <property type="entry name" value="PEP_ENZYMES_PHOS_SITE"/>
    <property type="match status" value="1"/>
</dbReference>
<sequence length="803" mass="88895">MQQYIFPFNTLSAKDTAKVGGKNASLGEMIQNLSGLGIQVPDGFAVSVDAYYHFLEYNNLTQRIQDILNSLDRQSLSNLASVGARCRELVLSGNLPEAVAKAVKENYSQLMEKGLSHSVAVRSSATVEDSPTASFAGQHESYLNVTGSESVLKAIRQCYASLFNDRAIKYRMDNNFTDMQVGLSVAVQRMVRSDIGSAGVIFTIEPENGNKNIIYITGAWGLGESVVQGAVNTDEYYLFKNGIEYNRECIVYRSLGSKEQMLVYGEGENNTMWRTTTPSLRDQFILSDEEVHLLGKWSLQIEKHYRMPMDIEWAKDGATNKLYIVQARPETVHTNRKSIAITEYKMISEQPPILVGKAVGRSIVTGNVAIVKSLADSANVKQGDIIVADITNPDWNALLKKAVCIVTNKGGRTSHASIVARELGIPAVVGTMNATEKLTDGQRITVSCAGGDEGCVYNGHIPWHEKTIELQSIPKIRTGAMFILADPLKALHYATYPNTGVGLLRMEFMISNTIQVHPMALVKYSDLPGDTEKKQIDALTRRYADKKQFFIDKLAESIGLVAAAFYPKDVIVRMSDFKTNEYMKLLGGKYFEPEEENPMLGFRGASRYYHERYREGFGLECAAVKKVREEMLLTNVKVMIPFCRTVAEAQQVLQTMENFGLKRKQNNLDVYVMAEVPSNILLASEFAQLFDGFSIGSNDLTQLTLGIDRDSAIVSGLFDESNAAVKMLIQNLIDVAHQKGVKVGLCGQAPSDYPDFARFLVSCGIDSVSFNPDAIVRGIQNISEAEVKIKPLLEVASDTQNRY</sequence>
<evidence type="ECO:0000256" key="5">
    <source>
        <dbReference type="ARBA" id="ARBA00011996"/>
    </source>
</evidence>
<dbReference type="RefSeq" id="WP_377580539.1">
    <property type="nucleotide sequence ID" value="NZ_JBHTKA010000007.1"/>
</dbReference>
<dbReference type="Pfam" id="PF02896">
    <property type="entry name" value="PEP-utilizers_C"/>
    <property type="match status" value="1"/>
</dbReference>
<comment type="similarity">
    <text evidence="4 15">Belongs to the PEP-utilizing enzyme family.</text>
</comment>
<organism evidence="19 20">
    <name type="scientific">Ohtaekwangia kribbensis</name>
    <dbReference type="NCBI Taxonomy" id="688913"/>
    <lineage>
        <taxon>Bacteria</taxon>
        <taxon>Pseudomonadati</taxon>
        <taxon>Bacteroidota</taxon>
        <taxon>Cytophagia</taxon>
        <taxon>Cytophagales</taxon>
        <taxon>Fulvivirgaceae</taxon>
        <taxon>Ohtaekwangia</taxon>
    </lineage>
</organism>
<comment type="cofactor">
    <cofactor evidence="1 15">
        <name>Mg(2+)</name>
        <dbReference type="ChEBI" id="CHEBI:18420"/>
    </cofactor>
</comment>
<feature type="domain" description="Pyruvate phosphate dikinase AMP/ATP-binding" evidence="17">
    <location>
        <begin position="18"/>
        <end position="343"/>
    </location>
</feature>
<dbReference type="Proteomes" id="UP001597112">
    <property type="component" value="Unassembled WGS sequence"/>
</dbReference>
<evidence type="ECO:0000256" key="15">
    <source>
        <dbReference type="PIRNR" id="PIRNR000854"/>
    </source>
</evidence>
<dbReference type="InterPro" id="IPR036637">
    <property type="entry name" value="Phosphohistidine_dom_sf"/>
</dbReference>
<name>A0ABW3K543_9BACT</name>
<evidence type="ECO:0000256" key="2">
    <source>
        <dbReference type="ARBA" id="ARBA00002988"/>
    </source>
</evidence>
<evidence type="ECO:0000256" key="9">
    <source>
        <dbReference type="ARBA" id="ARBA00022741"/>
    </source>
</evidence>
<keyword evidence="11 15" id="KW-0067">ATP-binding</keyword>
<feature type="domain" description="PEP-utilising enzyme C-terminal" evidence="18">
    <location>
        <begin position="486"/>
        <end position="783"/>
    </location>
</feature>
<comment type="pathway">
    <text evidence="3 15">Carbohydrate biosynthesis; gluconeogenesis.</text>
</comment>
<evidence type="ECO:0000256" key="11">
    <source>
        <dbReference type="ARBA" id="ARBA00022840"/>
    </source>
</evidence>
<dbReference type="InterPro" id="IPR015813">
    <property type="entry name" value="Pyrv/PenolPyrv_kinase-like_dom"/>
</dbReference>
<dbReference type="InterPro" id="IPR023151">
    <property type="entry name" value="PEP_util_CS"/>
</dbReference>
<keyword evidence="7 15" id="KW-0808">Transferase</keyword>
<evidence type="ECO:0000256" key="7">
    <source>
        <dbReference type="ARBA" id="ARBA00022679"/>
    </source>
</evidence>
<comment type="function">
    <text evidence="2 15">Catalyzes the phosphorylation of pyruvate to phosphoenolpyruvate.</text>
</comment>
<dbReference type="InterPro" id="IPR000121">
    <property type="entry name" value="PEP_util_C"/>
</dbReference>
<dbReference type="Pfam" id="PF01326">
    <property type="entry name" value="PPDK_N"/>
    <property type="match status" value="1"/>
</dbReference>
<dbReference type="Pfam" id="PF00391">
    <property type="entry name" value="PEP-utilizers"/>
    <property type="match status" value="1"/>
</dbReference>
<dbReference type="InterPro" id="IPR002192">
    <property type="entry name" value="PPDK_AMP/ATP-bd"/>
</dbReference>
<dbReference type="InterPro" id="IPR040442">
    <property type="entry name" value="Pyrv_kinase-like_dom_sf"/>
</dbReference>
<evidence type="ECO:0000313" key="20">
    <source>
        <dbReference type="Proteomes" id="UP001597112"/>
    </source>
</evidence>
<keyword evidence="20" id="KW-1185">Reference proteome</keyword>
<dbReference type="Gene3D" id="3.30.1490.20">
    <property type="entry name" value="ATP-grasp fold, A domain"/>
    <property type="match status" value="1"/>
</dbReference>
<keyword evidence="9 15" id="KW-0547">Nucleotide-binding</keyword>